<reference evidence="6 7" key="1">
    <citation type="submission" date="2012-02" db="EMBL/GenBank/DDBJ databases">
        <title>Complete sequence of chromosome of Singulisphaera acidiphila DSM 18658.</title>
        <authorList>
            <consortium name="US DOE Joint Genome Institute (JGI-PGF)"/>
            <person name="Lucas S."/>
            <person name="Copeland A."/>
            <person name="Lapidus A."/>
            <person name="Glavina del Rio T."/>
            <person name="Dalin E."/>
            <person name="Tice H."/>
            <person name="Bruce D."/>
            <person name="Goodwin L."/>
            <person name="Pitluck S."/>
            <person name="Peters L."/>
            <person name="Ovchinnikova G."/>
            <person name="Chertkov O."/>
            <person name="Kyrpides N."/>
            <person name="Mavromatis K."/>
            <person name="Ivanova N."/>
            <person name="Brettin T."/>
            <person name="Detter J.C."/>
            <person name="Han C."/>
            <person name="Larimer F."/>
            <person name="Land M."/>
            <person name="Hauser L."/>
            <person name="Markowitz V."/>
            <person name="Cheng J.-F."/>
            <person name="Hugenholtz P."/>
            <person name="Woyke T."/>
            <person name="Wu D."/>
            <person name="Tindall B."/>
            <person name="Pomrenke H."/>
            <person name="Brambilla E."/>
            <person name="Klenk H.-P."/>
            <person name="Eisen J.A."/>
        </authorList>
    </citation>
    <scope>NUCLEOTIDE SEQUENCE [LARGE SCALE GENOMIC DNA]</scope>
    <source>
        <strain evidence="7">ATCC BAA-1392 / DSM 18658 / VKM B-2454 / MOB10</strain>
    </source>
</reference>
<dbReference type="InterPro" id="IPR036322">
    <property type="entry name" value="WD40_repeat_dom_sf"/>
</dbReference>
<dbReference type="Gene3D" id="2.130.10.10">
    <property type="entry name" value="YVTN repeat-like/Quinoprotein amine dehydrogenase"/>
    <property type="match status" value="1"/>
</dbReference>
<dbReference type="InterPro" id="IPR015943">
    <property type="entry name" value="WD40/YVTN_repeat-like_dom_sf"/>
</dbReference>
<keyword evidence="5" id="KW-0812">Transmembrane</keyword>
<feature type="repeat" description="WD" evidence="3">
    <location>
        <begin position="199"/>
        <end position="240"/>
    </location>
</feature>
<name>L0DMH5_SINAD</name>
<evidence type="ECO:0000313" key="7">
    <source>
        <dbReference type="Proteomes" id="UP000010798"/>
    </source>
</evidence>
<evidence type="ECO:0000256" key="3">
    <source>
        <dbReference type="PROSITE-ProRule" id="PRU00221"/>
    </source>
</evidence>
<dbReference type="AlphaFoldDB" id="L0DMH5"/>
<evidence type="ECO:0000256" key="5">
    <source>
        <dbReference type="SAM" id="Phobius"/>
    </source>
</evidence>
<evidence type="ECO:0000256" key="2">
    <source>
        <dbReference type="ARBA" id="ARBA00022737"/>
    </source>
</evidence>
<evidence type="ECO:0000256" key="4">
    <source>
        <dbReference type="SAM" id="MobiDB-lite"/>
    </source>
</evidence>
<keyword evidence="5" id="KW-0472">Membrane</keyword>
<evidence type="ECO:0000313" key="6">
    <source>
        <dbReference type="EMBL" id="AGA30025.1"/>
    </source>
</evidence>
<feature type="region of interest" description="Disordered" evidence="4">
    <location>
        <begin position="241"/>
        <end position="312"/>
    </location>
</feature>
<protein>
    <submittedName>
        <fullName evidence="6">WD40 repeat-containing protein</fullName>
    </submittedName>
</protein>
<keyword evidence="1 3" id="KW-0853">WD repeat</keyword>
<dbReference type="EMBL" id="CP003364">
    <property type="protein sequence ID" value="AGA30025.1"/>
    <property type="molecule type" value="Genomic_DNA"/>
</dbReference>
<feature type="repeat" description="WD" evidence="3">
    <location>
        <begin position="111"/>
        <end position="154"/>
    </location>
</feature>
<dbReference type="SUPFAM" id="SSF50978">
    <property type="entry name" value="WD40 repeat-like"/>
    <property type="match status" value="1"/>
</dbReference>
<dbReference type="PROSITE" id="PS50082">
    <property type="entry name" value="WD_REPEATS_2"/>
    <property type="match status" value="3"/>
</dbReference>
<feature type="transmembrane region" description="Helical" evidence="5">
    <location>
        <begin position="40"/>
        <end position="59"/>
    </location>
</feature>
<sequence length="312" mass="33808">MLDDPTAGCAFRGSFRIYAPSREMSRLEHVIGIPAPAADALFFLIIIIVMIGVGSEAASQDEWSDRRRRFRFLFKAWERSTMLDASVWKERGRRLGVMLAGSALGAETRKFEGHTDAVTGVAFFADGRRSASCGDGADSTVRVWDIETGRELRRFSAGNVGLSALAVSPDGKAVLAAGRDHVIRLWIVDGPPDAKPKRLEGHGDVVNHLTFSPDGKLAASTSWDGTARLWDVASGKEMRKLEGHQGSVKVFRSRPTADDWRRAGPTTPSESGMRRPGARRGNSRGTPAGSATWPSPPTVAGSPRRVARISRS</sequence>
<dbReference type="PROSITE" id="PS50294">
    <property type="entry name" value="WD_REPEATS_REGION"/>
    <property type="match status" value="2"/>
</dbReference>
<dbReference type="SMART" id="SM00320">
    <property type="entry name" value="WD40"/>
    <property type="match status" value="3"/>
</dbReference>
<dbReference type="InterPro" id="IPR019775">
    <property type="entry name" value="WD40_repeat_CS"/>
</dbReference>
<dbReference type="STRING" id="886293.Sinac_5909"/>
<dbReference type="InterPro" id="IPR001680">
    <property type="entry name" value="WD40_rpt"/>
</dbReference>
<dbReference type="PANTHER" id="PTHR19879:SF9">
    <property type="entry name" value="TRANSCRIPTION INITIATION FACTOR TFIID SUBUNIT 5"/>
    <property type="match status" value="1"/>
</dbReference>
<dbReference type="KEGG" id="saci:Sinac_5909"/>
<accession>L0DMH5</accession>
<dbReference type="Proteomes" id="UP000010798">
    <property type="component" value="Chromosome"/>
</dbReference>
<organism evidence="6 7">
    <name type="scientific">Singulisphaera acidiphila (strain ATCC BAA-1392 / DSM 18658 / VKM B-2454 / MOB10)</name>
    <dbReference type="NCBI Taxonomy" id="886293"/>
    <lineage>
        <taxon>Bacteria</taxon>
        <taxon>Pseudomonadati</taxon>
        <taxon>Planctomycetota</taxon>
        <taxon>Planctomycetia</taxon>
        <taxon>Isosphaerales</taxon>
        <taxon>Isosphaeraceae</taxon>
        <taxon>Singulisphaera</taxon>
    </lineage>
</organism>
<feature type="repeat" description="WD" evidence="3">
    <location>
        <begin position="155"/>
        <end position="186"/>
    </location>
</feature>
<dbReference type="PROSITE" id="PS00678">
    <property type="entry name" value="WD_REPEATS_1"/>
    <property type="match status" value="1"/>
</dbReference>
<keyword evidence="2" id="KW-0677">Repeat</keyword>
<proteinExistence type="predicted"/>
<dbReference type="eggNOG" id="COG2319">
    <property type="taxonomic scope" value="Bacteria"/>
</dbReference>
<dbReference type="Pfam" id="PF00400">
    <property type="entry name" value="WD40"/>
    <property type="match status" value="3"/>
</dbReference>
<keyword evidence="7" id="KW-1185">Reference proteome</keyword>
<keyword evidence="5" id="KW-1133">Transmembrane helix</keyword>
<evidence type="ECO:0000256" key="1">
    <source>
        <dbReference type="ARBA" id="ARBA00022574"/>
    </source>
</evidence>
<gene>
    <name evidence="6" type="ordered locus">Sinac_5909</name>
</gene>
<dbReference type="PANTHER" id="PTHR19879">
    <property type="entry name" value="TRANSCRIPTION INITIATION FACTOR TFIID"/>
    <property type="match status" value="1"/>
</dbReference>
<dbReference type="HOGENOM" id="CLU_891095_0_0_0"/>